<dbReference type="Gene3D" id="3.40.50.720">
    <property type="entry name" value="NAD(P)-binding Rossmann-like Domain"/>
    <property type="match status" value="1"/>
</dbReference>
<dbReference type="HOGENOM" id="CLU_010194_1_3_11"/>
<dbReference type="OrthoDB" id="4481821at2"/>
<keyword evidence="2" id="KW-0560">Oxidoreductase</keyword>
<dbReference type="PANTHER" id="PTHR42879:SF2">
    <property type="entry name" value="3-OXOACYL-[ACYL-CARRIER-PROTEIN] REDUCTASE FABG"/>
    <property type="match status" value="1"/>
</dbReference>
<dbReference type="PATRIC" id="fig|42256.3.peg.946"/>
<evidence type="ECO:0000256" key="3">
    <source>
        <dbReference type="SAM" id="MobiDB-lite"/>
    </source>
</evidence>
<name>A0A023X1K6_RUBRA</name>
<dbReference type="GO" id="GO:0032787">
    <property type="term" value="P:monocarboxylic acid metabolic process"/>
    <property type="evidence" value="ECO:0007669"/>
    <property type="project" value="UniProtKB-ARBA"/>
</dbReference>
<dbReference type="InterPro" id="IPR050259">
    <property type="entry name" value="SDR"/>
</dbReference>
<dbReference type="AlphaFoldDB" id="A0A023X1K6"/>
<protein>
    <submittedName>
        <fullName evidence="4">Dehydrogenases with different specificities (Related to short-chain alcohol dehydrogenases)</fullName>
    </submittedName>
</protein>
<reference evidence="4 5" key="1">
    <citation type="submission" date="2014-03" db="EMBL/GenBank/DDBJ databases">
        <title>Complete genome sequence of the Radio-Resistant Rubrobacter radiotolerans RSPS-4.</title>
        <authorList>
            <person name="Egas C.C."/>
            <person name="Barroso C.C."/>
            <person name="Froufe H.J.C."/>
            <person name="Pacheco J.J."/>
            <person name="Albuquerque L.L."/>
            <person name="da Costa M.M.S."/>
        </authorList>
    </citation>
    <scope>NUCLEOTIDE SEQUENCE [LARGE SCALE GENOMIC DNA]</scope>
    <source>
        <strain evidence="4 5">RSPS-4</strain>
    </source>
</reference>
<feature type="region of interest" description="Disordered" evidence="3">
    <location>
        <begin position="1"/>
        <end position="35"/>
    </location>
</feature>
<feature type="region of interest" description="Disordered" evidence="3">
    <location>
        <begin position="248"/>
        <end position="269"/>
    </location>
</feature>
<dbReference type="PRINTS" id="PR00080">
    <property type="entry name" value="SDRFAMILY"/>
</dbReference>
<evidence type="ECO:0000313" key="4">
    <source>
        <dbReference type="EMBL" id="AHY46218.1"/>
    </source>
</evidence>
<accession>A0A023X1K6</accession>
<proteinExistence type="inferred from homology"/>
<sequence length="311" mass="32204">MDALRRGKTGSPERRALRHAPRTAGPEHGPKGAGAAFRACGRRVSPGGQGHKQKGRGVAKVAIVTGSDSGIGREAARTLARDGFAVGVTYRSDEAGAKETLRLIEEAGGSGEVRHLDLSELPGAADVVDDLAESLGGLDVLVNNAGMGDPTGDFLKLPFEEWKAVIDVNLSGAFLCAQRAAKRMVEAGNGGRIINVTSVHEHIPKVGAAAYCSSKGGLGLLTKVMALELAGYGITVNAVGPGEISTPMNDAEDVDPETQERPNLPLGRPGHAREIAEWISFLASEKSSYATGSSFVVDGGLMLTAAELSTS</sequence>
<organism evidence="4 5">
    <name type="scientific">Rubrobacter radiotolerans</name>
    <name type="common">Arthrobacter radiotolerans</name>
    <dbReference type="NCBI Taxonomy" id="42256"/>
    <lineage>
        <taxon>Bacteria</taxon>
        <taxon>Bacillati</taxon>
        <taxon>Actinomycetota</taxon>
        <taxon>Rubrobacteria</taxon>
        <taxon>Rubrobacterales</taxon>
        <taxon>Rubrobacteraceae</taxon>
        <taxon>Rubrobacter</taxon>
    </lineage>
</organism>
<dbReference type="GO" id="GO:0016491">
    <property type="term" value="F:oxidoreductase activity"/>
    <property type="evidence" value="ECO:0007669"/>
    <property type="project" value="UniProtKB-KW"/>
</dbReference>
<comment type="similarity">
    <text evidence="1">Belongs to the short-chain dehydrogenases/reductases (SDR) family.</text>
</comment>
<dbReference type="SUPFAM" id="SSF51735">
    <property type="entry name" value="NAD(P)-binding Rossmann-fold domains"/>
    <property type="match status" value="1"/>
</dbReference>
<evidence type="ECO:0000256" key="2">
    <source>
        <dbReference type="ARBA" id="ARBA00023002"/>
    </source>
</evidence>
<evidence type="ECO:0000313" key="5">
    <source>
        <dbReference type="Proteomes" id="UP000025229"/>
    </source>
</evidence>
<dbReference type="InterPro" id="IPR036291">
    <property type="entry name" value="NAD(P)-bd_dom_sf"/>
</dbReference>
<evidence type="ECO:0000256" key="1">
    <source>
        <dbReference type="ARBA" id="ARBA00006484"/>
    </source>
</evidence>
<gene>
    <name evidence="4" type="ORF">RradSPS_0935</name>
</gene>
<dbReference type="eggNOG" id="COG1028">
    <property type="taxonomic scope" value="Bacteria"/>
</dbReference>
<keyword evidence="5" id="KW-1185">Reference proteome</keyword>
<dbReference type="EMBL" id="CP007514">
    <property type="protein sequence ID" value="AHY46218.1"/>
    <property type="molecule type" value="Genomic_DNA"/>
</dbReference>
<dbReference type="Pfam" id="PF13561">
    <property type="entry name" value="adh_short_C2"/>
    <property type="match status" value="1"/>
</dbReference>
<dbReference type="InterPro" id="IPR020904">
    <property type="entry name" value="Sc_DH/Rdtase_CS"/>
</dbReference>
<dbReference type="KEGG" id="rrd:RradSPS_0935"/>
<dbReference type="FunFam" id="3.40.50.720:FF:000084">
    <property type="entry name" value="Short-chain dehydrogenase reductase"/>
    <property type="match status" value="1"/>
</dbReference>
<dbReference type="STRING" id="42256.RradSPS_0935"/>
<dbReference type="PROSITE" id="PS00061">
    <property type="entry name" value="ADH_SHORT"/>
    <property type="match status" value="1"/>
</dbReference>
<dbReference type="PRINTS" id="PR00081">
    <property type="entry name" value="GDHRDH"/>
</dbReference>
<dbReference type="PANTHER" id="PTHR42879">
    <property type="entry name" value="3-OXOACYL-(ACYL-CARRIER-PROTEIN) REDUCTASE"/>
    <property type="match status" value="1"/>
</dbReference>
<dbReference type="InterPro" id="IPR002347">
    <property type="entry name" value="SDR_fam"/>
</dbReference>
<dbReference type="Proteomes" id="UP000025229">
    <property type="component" value="Chromosome"/>
</dbReference>
<dbReference type="NCBIfam" id="NF009384">
    <property type="entry name" value="PRK12743.1"/>
    <property type="match status" value="1"/>
</dbReference>